<sequence>MSAIQHQPPAIDQLDQVPSKKLKSDPPQADEALAVNLLRKLPSFKNATLTRTRDPAVINTGSIVVDVGAEYDPERQRFDHHQRGFEETFDSEHKTKLSSAGLVWKHFGKAILSAHLNLAETDPVVDLLYIKLYDDFVEAIDGIDNGIPQFPASTKPAYKSRTDLSARVGYLNPSWNEKWDDQDMMKRFEQASLMAGTEFFNRVDYTYNSWLPARQIVLDALNVRKQAEGGDAQGRILVFEGFASWKDHLFTLEKTIPIPEEEKPIYVVYPDESGKWRVQAVPESPESFVSRKALPEKWRGIRDDQLSELSGIEGCIFVHQSGFIGGNQTKQGALRMAREALQEADPISVGATVT</sequence>
<evidence type="ECO:0000313" key="2">
    <source>
        <dbReference type="Proteomes" id="UP000245626"/>
    </source>
</evidence>
<accession>A0ACD0NR57</accession>
<reference evidence="1 2" key="1">
    <citation type="journal article" date="2018" name="Mol. Biol. Evol.">
        <title>Broad Genomic Sampling Reveals a Smut Pathogenic Ancestry of the Fungal Clade Ustilaginomycotina.</title>
        <authorList>
            <person name="Kijpornyongpan T."/>
            <person name="Mondo S.J."/>
            <person name="Barry K."/>
            <person name="Sandor L."/>
            <person name="Lee J."/>
            <person name="Lipzen A."/>
            <person name="Pangilinan J."/>
            <person name="LaButti K."/>
            <person name="Hainaut M."/>
            <person name="Henrissat B."/>
            <person name="Grigoriev I.V."/>
            <person name="Spatafora J.W."/>
            <person name="Aime M.C."/>
        </authorList>
    </citation>
    <scope>NUCLEOTIDE SEQUENCE [LARGE SCALE GENOMIC DNA]</scope>
    <source>
        <strain evidence="1 2">SA 807</strain>
    </source>
</reference>
<proteinExistence type="predicted"/>
<organism evidence="1 2">
    <name type="scientific">Violaceomyces palustris</name>
    <dbReference type="NCBI Taxonomy" id="1673888"/>
    <lineage>
        <taxon>Eukaryota</taxon>
        <taxon>Fungi</taxon>
        <taxon>Dikarya</taxon>
        <taxon>Basidiomycota</taxon>
        <taxon>Ustilaginomycotina</taxon>
        <taxon>Ustilaginomycetes</taxon>
        <taxon>Violaceomycetales</taxon>
        <taxon>Violaceomycetaceae</taxon>
        <taxon>Violaceomyces</taxon>
    </lineage>
</organism>
<dbReference type="Proteomes" id="UP000245626">
    <property type="component" value="Unassembled WGS sequence"/>
</dbReference>
<keyword evidence="1" id="KW-0378">Hydrolase</keyword>
<keyword evidence="2" id="KW-1185">Reference proteome</keyword>
<evidence type="ECO:0000313" key="1">
    <source>
        <dbReference type="EMBL" id="PWN48296.1"/>
    </source>
</evidence>
<protein>
    <submittedName>
        <fullName evidence="1">Metal-dependent protein hydrolase</fullName>
    </submittedName>
</protein>
<gene>
    <name evidence="1" type="ORF">IE53DRAFT_407161</name>
</gene>
<dbReference type="EMBL" id="KZ820231">
    <property type="protein sequence ID" value="PWN48296.1"/>
    <property type="molecule type" value="Genomic_DNA"/>
</dbReference>
<name>A0ACD0NR57_9BASI</name>